<dbReference type="NCBIfam" id="TIGR02867">
    <property type="entry name" value="spore_II_P"/>
    <property type="match status" value="1"/>
</dbReference>
<dbReference type="InterPro" id="IPR010897">
    <property type="entry name" value="Spore_II_P"/>
</dbReference>
<dbReference type="KEGG" id="vne:CFK40_11730"/>
<keyword evidence="2" id="KW-0812">Transmembrane</keyword>
<dbReference type="AlphaFoldDB" id="A0A221MDE9"/>
<dbReference type="RefSeq" id="WP_089532481.1">
    <property type="nucleotide sequence ID" value="NZ_CP022437.1"/>
</dbReference>
<protein>
    <submittedName>
        <fullName evidence="3">Stage II sporulation protein P</fullName>
    </submittedName>
</protein>
<feature type="compositionally biased region" description="Basic and acidic residues" evidence="1">
    <location>
        <begin position="137"/>
        <end position="153"/>
    </location>
</feature>
<dbReference type="Pfam" id="PF07454">
    <property type="entry name" value="SpoIIP"/>
    <property type="match status" value="1"/>
</dbReference>
<dbReference type="EMBL" id="CP022437">
    <property type="protein sequence ID" value="ASN05632.1"/>
    <property type="molecule type" value="Genomic_DNA"/>
</dbReference>
<evidence type="ECO:0000313" key="3">
    <source>
        <dbReference type="EMBL" id="ASN05632.1"/>
    </source>
</evidence>
<feature type="region of interest" description="Disordered" evidence="1">
    <location>
        <begin position="137"/>
        <end position="157"/>
    </location>
</feature>
<name>A0A221MDE9_9BACI</name>
<dbReference type="OrthoDB" id="1633470at2"/>
<evidence type="ECO:0000313" key="4">
    <source>
        <dbReference type="Proteomes" id="UP000204391"/>
    </source>
</evidence>
<sequence>MKKRHGILLVFFSMIIIILFISFVSSPHSKSNFFYSAFINELTGSSQTSDALLLMMSTEIPQLKENLKESDIEPPNLSDLFFEITSGVTPNDFTSLLGLELPGFNSYSNEMNIARAGTDMPIESPPPDFEKLLKEEKKDNPDKDQSKPEKENTENQTKANVFIYHSHAWEAFFPLLKENSSEASSTNQKKNVVLVGSMLTEQLEKRGISTSHDTTNVTEELHEKGWNYYDSYRFSRLTIEEVTSINKTLKYFIDIHRDALRKDSTTTTINGKDYAKLYFIVGVEHENYIKNLEFVEELNKKIEESYPGLSKGIYKKDRSEGNGVYNQDISERSILIEIGGVDNNREELSNTSKVLAEIISEYIKSIGKV</sequence>
<keyword evidence="2" id="KW-1133">Transmembrane helix</keyword>
<reference evidence="3 4" key="1">
    <citation type="journal article" date="2003" name="Int. J. Syst. Evol. Microbiol.">
        <title>Virgibacillus carmonensis sp. nov., Virgibacillus necropolis sp. nov. and Virgibacillus picturae sp. nov., three novel species isolated from deteriorated mural paintings, transfer of the species of the genus salibacillus to Virgibacillus, as Virgibacillus marismortui comb. nov. and Virgibacillus salexigens comb. nov., and emended description of the genus Virgibacillus.</title>
        <authorList>
            <person name="Heyrman J."/>
            <person name="Logan N.A."/>
            <person name="Busse H.J."/>
            <person name="Balcaen A."/>
            <person name="Lebbe L."/>
            <person name="Rodriguez-Diaz M."/>
            <person name="Swings J."/>
            <person name="De Vos P."/>
        </authorList>
    </citation>
    <scope>NUCLEOTIDE SEQUENCE [LARGE SCALE GENOMIC DNA]</scope>
    <source>
        <strain evidence="3 4">LMG 19488</strain>
    </source>
</reference>
<accession>A0A221MDE9</accession>
<organism evidence="3 4">
    <name type="scientific">Virgibacillus necropolis</name>
    <dbReference type="NCBI Taxonomy" id="163877"/>
    <lineage>
        <taxon>Bacteria</taxon>
        <taxon>Bacillati</taxon>
        <taxon>Bacillota</taxon>
        <taxon>Bacilli</taxon>
        <taxon>Bacillales</taxon>
        <taxon>Bacillaceae</taxon>
        <taxon>Virgibacillus</taxon>
    </lineage>
</organism>
<gene>
    <name evidence="3" type="ORF">CFK40_11730</name>
</gene>
<feature type="transmembrane region" description="Helical" evidence="2">
    <location>
        <begin position="7"/>
        <end position="25"/>
    </location>
</feature>
<proteinExistence type="predicted"/>
<evidence type="ECO:0000256" key="1">
    <source>
        <dbReference type="SAM" id="MobiDB-lite"/>
    </source>
</evidence>
<keyword evidence="2" id="KW-0472">Membrane</keyword>
<evidence type="ECO:0000256" key="2">
    <source>
        <dbReference type="SAM" id="Phobius"/>
    </source>
</evidence>
<keyword evidence="4" id="KW-1185">Reference proteome</keyword>
<dbReference type="Proteomes" id="UP000204391">
    <property type="component" value="Chromosome"/>
</dbReference>